<dbReference type="Proteomes" id="UP001609219">
    <property type="component" value="Unassembled WGS sequence"/>
</dbReference>
<dbReference type="Pfam" id="PF10698">
    <property type="entry name" value="DUF2505"/>
    <property type="match status" value="1"/>
</dbReference>
<organism evidence="2 6">
    <name type="scientific">Antrihabitans spumae</name>
    <dbReference type="NCBI Taxonomy" id="3373370"/>
    <lineage>
        <taxon>Bacteria</taxon>
        <taxon>Bacillati</taxon>
        <taxon>Actinomycetota</taxon>
        <taxon>Actinomycetes</taxon>
        <taxon>Mycobacteriales</taxon>
        <taxon>Nocardiaceae</taxon>
        <taxon>Antrihabitans</taxon>
    </lineage>
</organism>
<dbReference type="InterPro" id="IPR019639">
    <property type="entry name" value="DUF2505"/>
</dbReference>
<accession>A0ABW7JZB0</accession>
<proteinExistence type="predicted"/>
<evidence type="ECO:0000313" key="6">
    <source>
        <dbReference type="Proteomes" id="UP001609219"/>
    </source>
</evidence>
<reference evidence="4 5" key="1">
    <citation type="submission" date="2024-10" db="EMBL/GenBank/DDBJ databases">
        <authorList>
            <person name="Riesco R."/>
        </authorList>
    </citation>
    <scope>NUCLEOTIDE SEQUENCE [LARGE SCALE GENOMIC DNA]</scope>
    <source>
        <strain evidence="3 5">NCIMB 15448</strain>
        <strain evidence="1 4">NCIMB 15449</strain>
        <strain evidence="2 6">NCIMB 15450</strain>
    </source>
</reference>
<gene>
    <name evidence="3" type="ORF">ACHIPV_00490</name>
    <name evidence="1" type="ORF">ACHIPZ_22895</name>
    <name evidence="2" type="ORF">ACHIRB_00640</name>
</gene>
<evidence type="ECO:0000313" key="1">
    <source>
        <dbReference type="EMBL" id="MFH5211034.1"/>
    </source>
</evidence>
<sequence>MGHRIEHSARHTKSVDALHAAFTTEQYWKDRLAEIGGPGAELVEARMDSDTFSVTLIQGIAAKHLPPMVTRIRPGDLRIDRTESWGPLRNGSATGTFSVRTEGAPGKIYGTLTLTTDGTGSLLRIEGTVTVDIPFFGGKIEEAIAEQLRRLNEKEDAFTENWTSEQT</sequence>
<protein>
    <submittedName>
        <fullName evidence="2">DUF2505 domain-containing protein</fullName>
    </submittedName>
</protein>
<evidence type="ECO:0000313" key="3">
    <source>
        <dbReference type="EMBL" id="MFH5240365.1"/>
    </source>
</evidence>
<dbReference type="Proteomes" id="UP001609175">
    <property type="component" value="Unassembled WGS sequence"/>
</dbReference>
<name>A0ABW7JZB0_9NOCA</name>
<dbReference type="Proteomes" id="UP001609176">
    <property type="component" value="Unassembled WGS sequence"/>
</dbReference>
<keyword evidence="6" id="KW-1185">Reference proteome</keyword>
<dbReference type="EMBL" id="JBIMSP010000001">
    <property type="protein sequence ID" value="MFH5240365.1"/>
    <property type="molecule type" value="Genomic_DNA"/>
</dbReference>
<evidence type="ECO:0000313" key="4">
    <source>
        <dbReference type="Proteomes" id="UP001609175"/>
    </source>
</evidence>
<dbReference type="RefSeq" id="WP_395117195.1">
    <property type="nucleotide sequence ID" value="NZ_JBIMSN010000003.1"/>
</dbReference>
<dbReference type="EMBL" id="JBIMSN010000003">
    <property type="protein sequence ID" value="MFH5227105.1"/>
    <property type="molecule type" value="Genomic_DNA"/>
</dbReference>
<comment type="caution">
    <text evidence="2">The sequence shown here is derived from an EMBL/GenBank/DDBJ whole genome shotgun (WGS) entry which is preliminary data.</text>
</comment>
<dbReference type="EMBL" id="JBIMSO010000068">
    <property type="protein sequence ID" value="MFH5211034.1"/>
    <property type="molecule type" value="Genomic_DNA"/>
</dbReference>
<evidence type="ECO:0000313" key="5">
    <source>
        <dbReference type="Proteomes" id="UP001609176"/>
    </source>
</evidence>
<evidence type="ECO:0000313" key="2">
    <source>
        <dbReference type="EMBL" id="MFH5227105.1"/>
    </source>
</evidence>